<dbReference type="Pfam" id="PF01548">
    <property type="entry name" value="DEDD_Tnp_IS110"/>
    <property type="match status" value="1"/>
</dbReference>
<dbReference type="AlphaFoldDB" id="A0A917QQM7"/>
<gene>
    <name evidence="2" type="ORF">GCM10011591_39270</name>
</gene>
<sequence length="114" mass="11955">MPIVSQQYELVIGVDTHAANHTLSVVTAATGAALDQASFPASTAGLERAAAWVTRRTAEQAALVVIEGIGSYGAGLAERLLRAGMTVVEPSVTALAEVPYLHSPRVPTRERCRS</sequence>
<protein>
    <recommendedName>
        <fullName evidence="1">Transposase IS110-like N-terminal domain-containing protein</fullName>
    </recommendedName>
</protein>
<dbReference type="InterPro" id="IPR002525">
    <property type="entry name" value="Transp_IS110-like_N"/>
</dbReference>
<evidence type="ECO:0000313" key="3">
    <source>
        <dbReference type="Proteomes" id="UP000612956"/>
    </source>
</evidence>
<comment type="caution">
    <text evidence="2">The sequence shown here is derived from an EMBL/GenBank/DDBJ whole genome shotgun (WGS) entry which is preliminary data.</text>
</comment>
<name>A0A917QQM7_9NOCA</name>
<feature type="domain" description="Transposase IS110-like N-terminal" evidence="1">
    <location>
        <begin position="12"/>
        <end position="89"/>
    </location>
</feature>
<reference evidence="2" key="1">
    <citation type="journal article" date="2014" name="Int. J. Syst. Evol. Microbiol.">
        <title>Complete genome sequence of Corynebacterium casei LMG S-19264T (=DSM 44701T), isolated from a smear-ripened cheese.</title>
        <authorList>
            <consortium name="US DOE Joint Genome Institute (JGI-PGF)"/>
            <person name="Walter F."/>
            <person name="Albersmeier A."/>
            <person name="Kalinowski J."/>
            <person name="Ruckert C."/>
        </authorList>
    </citation>
    <scope>NUCLEOTIDE SEQUENCE</scope>
    <source>
        <strain evidence="2">CGMCC 4.7278</strain>
    </source>
</reference>
<dbReference type="EMBL" id="BMMW01000004">
    <property type="protein sequence ID" value="GGK63145.1"/>
    <property type="molecule type" value="Genomic_DNA"/>
</dbReference>
<keyword evidence="3" id="KW-1185">Reference proteome</keyword>
<dbReference type="GO" id="GO:0004803">
    <property type="term" value="F:transposase activity"/>
    <property type="evidence" value="ECO:0007669"/>
    <property type="project" value="InterPro"/>
</dbReference>
<dbReference type="GO" id="GO:0003677">
    <property type="term" value="F:DNA binding"/>
    <property type="evidence" value="ECO:0007669"/>
    <property type="project" value="InterPro"/>
</dbReference>
<accession>A0A917QQM7</accession>
<proteinExistence type="predicted"/>
<evidence type="ECO:0000259" key="1">
    <source>
        <dbReference type="Pfam" id="PF01548"/>
    </source>
</evidence>
<dbReference type="GO" id="GO:0006313">
    <property type="term" value="P:DNA transposition"/>
    <property type="evidence" value="ECO:0007669"/>
    <property type="project" value="InterPro"/>
</dbReference>
<reference evidence="2" key="2">
    <citation type="submission" date="2020-09" db="EMBL/GenBank/DDBJ databases">
        <authorList>
            <person name="Sun Q."/>
            <person name="Zhou Y."/>
        </authorList>
    </citation>
    <scope>NUCLEOTIDE SEQUENCE</scope>
    <source>
        <strain evidence="2">CGMCC 4.7278</strain>
    </source>
</reference>
<dbReference type="Proteomes" id="UP000612956">
    <property type="component" value="Unassembled WGS sequence"/>
</dbReference>
<organism evidence="2 3">
    <name type="scientific">Nocardia camponoti</name>
    <dbReference type="NCBI Taxonomy" id="1616106"/>
    <lineage>
        <taxon>Bacteria</taxon>
        <taxon>Bacillati</taxon>
        <taxon>Actinomycetota</taxon>
        <taxon>Actinomycetes</taxon>
        <taxon>Mycobacteriales</taxon>
        <taxon>Nocardiaceae</taxon>
        <taxon>Nocardia</taxon>
    </lineage>
</organism>
<dbReference type="RefSeq" id="WP_229684187.1">
    <property type="nucleotide sequence ID" value="NZ_BMMW01000004.1"/>
</dbReference>
<evidence type="ECO:0000313" key="2">
    <source>
        <dbReference type="EMBL" id="GGK63145.1"/>
    </source>
</evidence>